<sequence length="162" mass="19416">MDINLITFIISIVSLLISGVVAIFTYRYNRISIRNEARMEHNKLMLEIDQMYIDDPDLWSIYDDHPIGKHVETTPLKRGKKEALVYYYLNYFDIIFDFYHKQIVMNVNDRKDWESWRAFIMHFFASCSLARNLFKESTEWYDEKYATFLADVIQEVETKKGA</sequence>
<keyword evidence="3" id="KW-1185">Reference proteome</keyword>
<comment type="caution">
    <text evidence="2">The sequence shown here is derived from an EMBL/GenBank/DDBJ whole genome shotgun (WGS) entry which is preliminary data.</text>
</comment>
<keyword evidence="1" id="KW-1133">Transmembrane helix</keyword>
<accession>A0ABS4HIX0</accession>
<keyword evidence="1" id="KW-0472">Membrane</keyword>
<dbReference type="Proteomes" id="UP001519328">
    <property type="component" value="Unassembled WGS sequence"/>
</dbReference>
<reference evidence="2 3" key="1">
    <citation type="submission" date="2021-03" db="EMBL/GenBank/DDBJ databases">
        <title>Genomic Encyclopedia of Type Strains, Phase IV (KMG-IV): sequencing the most valuable type-strain genomes for metagenomic binning, comparative biology and taxonomic classification.</title>
        <authorList>
            <person name="Goeker M."/>
        </authorList>
    </citation>
    <scope>NUCLEOTIDE SEQUENCE [LARGE SCALE GENOMIC DNA]</scope>
    <source>
        <strain evidence="2 3">DSM 21085</strain>
    </source>
</reference>
<keyword evidence="1" id="KW-0812">Transmembrane</keyword>
<protein>
    <recommendedName>
        <fullName evidence="4">DUF4760 domain-containing protein</fullName>
    </recommendedName>
</protein>
<gene>
    <name evidence="2" type="ORF">J2Z82_003832</name>
</gene>
<organism evidence="2 3">
    <name type="scientific">Virgibacillus litoralis</name>
    <dbReference type="NCBI Taxonomy" id="578221"/>
    <lineage>
        <taxon>Bacteria</taxon>
        <taxon>Bacillati</taxon>
        <taxon>Bacillota</taxon>
        <taxon>Bacilli</taxon>
        <taxon>Bacillales</taxon>
        <taxon>Bacillaceae</taxon>
        <taxon>Virgibacillus</taxon>
    </lineage>
</organism>
<dbReference type="EMBL" id="JAGGKK010000033">
    <property type="protein sequence ID" value="MBP1950860.1"/>
    <property type="molecule type" value="Genomic_DNA"/>
</dbReference>
<evidence type="ECO:0000313" key="3">
    <source>
        <dbReference type="Proteomes" id="UP001519328"/>
    </source>
</evidence>
<dbReference type="RefSeq" id="WP_209482312.1">
    <property type="nucleotide sequence ID" value="NZ_JAGGKK010000033.1"/>
</dbReference>
<evidence type="ECO:0000256" key="1">
    <source>
        <dbReference type="SAM" id="Phobius"/>
    </source>
</evidence>
<feature type="transmembrane region" description="Helical" evidence="1">
    <location>
        <begin position="6"/>
        <end position="26"/>
    </location>
</feature>
<proteinExistence type="predicted"/>
<name>A0ABS4HIX0_9BACI</name>
<evidence type="ECO:0000313" key="2">
    <source>
        <dbReference type="EMBL" id="MBP1950860.1"/>
    </source>
</evidence>
<evidence type="ECO:0008006" key="4">
    <source>
        <dbReference type="Google" id="ProtNLM"/>
    </source>
</evidence>